<evidence type="ECO:0000313" key="1">
    <source>
        <dbReference type="EMBL" id="ONK79544.1"/>
    </source>
</evidence>
<protein>
    <submittedName>
        <fullName evidence="1">Uncharacterized protein</fullName>
    </submittedName>
</protein>
<dbReference type="EMBL" id="CM007381">
    <property type="protein sequence ID" value="ONK79544.1"/>
    <property type="molecule type" value="Genomic_DNA"/>
</dbReference>
<sequence length="120" mass="13819">MEMEMETGEFFNEDGDDGEVSMSLKEVTFWIQSTYGLVVEENYDLSKVKSENEHNSGRTMGSDRIFSSFLLGLRIEARVRDNPQYKPKEILQDIREQHGVAVSYMQAWRGKERSMATPGD</sequence>
<keyword evidence="2" id="KW-1185">Reference proteome</keyword>
<name>A0A5P1FND1_ASPOF</name>
<reference evidence="2" key="1">
    <citation type="journal article" date="2017" name="Nat. Commun.">
        <title>The asparagus genome sheds light on the origin and evolution of a young Y chromosome.</title>
        <authorList>
            <person name="Harkess A."/>
            <person name="Zhou J."/>
            <person name="Xu C."/>
            <person name="Bowers J.E."/>
            <person name="Van der Hulst R."/>
            <person name="Ayyampalayam S."/>
            <person name="Mercati F."/>
            <person name="Riccardi P."/>
            <person name="McKain M.R."/>
            <person name="Kakrana A."/>
            <person name="Tang H."/>
            <person name="Ray J."/>
            <person name="Groenendijk J."/>
            <person name="Arikit S."/>
            <person name="Mathioni S.M."/>
            <person name="Nakano M."/>
            <person name="Shan H."/>
            <person name="Telgmann-Rauber A."/>
            <person name="Kanno A."/>
            <person name="Yue Z."/>
            <person name="Chen H."/>
            <person name="Li W."/>
            <person name="Chen Y."/>
            <person name="Xu X."/>
            <person name="Zhang Y."/>
            <person name="Luo S."/>
            <person name="Chen H."/>
            <person name="Gao J."/>
            <person name="Mao Z."/>
            <person name="Pires J.C."/>
            <person name="Luo M."/>
            <person name="Kudrna D."/>
            <person name="Wing R.A."/>
            <person name="Meyers B.C."/>
            <person name="Yi K."/>
            <person name="Kong H."/>
            <person name="Lavrijsen P."/>
            <person name="Sunseri F."/>
            <person name="Falavigna A."/>
            <person name="Ye Y."/>
            <person name="Leebens-Mack J.H."/>
            <person name="Chen G."/>
        </authorList>
    </citation>
    <scope>NUCLEOTIDE SEQUENCE [LARGE SCALE GENOMIC DNA]</scope>
    <source>
        <strain evidence="2">cv. DH0086</strain>
    </source>
</reference>
<dbReference type="Proteomes" id="UP000243459">
    <property type="component" value="Chromosome 1"/>
</dbReference>
<proteinExistence type="predicted"/>
<organism evidence="1 2">
    <name type="scientific">Asparagus officinalis</name>
    <name type="common">Garden asparagus</name>
    <dbReference type="NCBI Taxonomy" id="4686"/>
    <lineage>
        <taxon>Eukaryota</taxon>
        <taxon>Viridiplantae</taxon>
        <taxon>Streptophyta</taxon>
        <taxon>Embryophyta</taxon>
        <taxon>Tracheophyta</taxon>
        <taxon>Spermatophyta</taxon>
        <taxon>Magnoliopsida</taxon>
        <taxon>Liliopsida</taxon>
        <taxon>Asparagales</taxon>
        <taxon>Asparagaceae</taxon>
        <taxon>Asparagoideae</taxon>
        <taxon>Asparagus</taxon>
    </lineage>
</organism>
<gene>
    <name evidence="1" type="ORF">A4U43_C01F7460</name>
</gene>
<dbReference type="Gramene" id="ONK79544">
    <property type="protein sequence ID" value="ONK79544"/>
    <property type="gene ID" value="A4U43_C01F7460"/>
</dbReference>
<evidence type="ECO:0000313" key="2">
    <source>
        <dbReference type="Proteomes" id="UP000243459"/>
    </source>
</evidence>
<dbReference type="AlphaFoldDB" id="A0A5P1FND1"/>
<accession>A0A5P1FND1</accession>